<sequence>MSKAIQSEKATKKKQQRIRCPICGWQPDGKPYWACEKCLTTFDTFKTHAHCPTCDNSWHYTQCIACHKQSPHDKWYEN</sequence>
<name>A0A4E0QW72_9GAMM</name>
<dbReference type="EMBL" id="JSZA02000011">
    <property type="protein sequence ID" value="TGO03570.1"/>
    <property type="molecule type" value="Genomic_DNA"/>
</dbReference>
<comment type="caution">
    <text evidence="1">The sequence shown here is derived from an EMBL/GenBank/DDBJ whole genome shotgun (WGS) entry which is preliminary data.</text>
</comment>
<dbReference type="AlphaFoldDB" id="A0A4E0QW72"/>
<keyword evidence="2" id="KW-1185">Reference proteome</keyword>
<protein>
    <submittedName>
        <fullName evidence="1">Uncharacterized protein</fullName>
    </submittedName>
</protein>
<proteinExistence type="predicted"/>
<reference evidence="1 2" key="1">
    <citation type="journal article" date="2016" name="Front. Microbiol.">
        <title>Single-Cell (Meta-)Genomics of a Dimorphic Candidatus Thiomargarita nelsonii Reveals Genomic Plasticity.</title>
        <authorList>
            <person name="Flood B.E."/>
            <person name="Fliss P."/>
            <person name="Jones D.S."/>
            <person name="Dick G.J."/>
            <person name="Jain S."/>
            <person name="Kaster A.K."/>
            <person name="Winkel M."/>
            <person name="Mussmann M."/>
            <person name="Bailey J."/>
        </authorList>
    </citation>
    <scope>NUCLEOTIDE SEQUENCE [LARGE SCALE GENOMIC DNA]</scope>
    <source>
        <strain evidence="1">Hydrate Ridge</strain>
    </source>
</reference>
<evidence type="ECO:0000313" key="1">
    <source>
        <dbReference type="EMBL" id="TGO03570.1"/>
    </source>
</evidence>
<gene>
    <name evidence="1" type="ORF">PN36_03965</name>
</gene>
<organism evidence="1 2">
    <name type="scientific">Candidatus Thiomargarita nelsonii</name>
    <dbReference type="NCBI Taxonomy" id="1003181"/>
    <lineage>
        <taxon>Bacteria</taxon>
        <taxon>Pseudomonadati</taxon>
        <taxon>Pseudomonadota</taxon>
        <taxon>Gammaproteobacteria</taxon>
        <taxon>Thiotrichales</taxon>
        <taxon>Thiotrichaceae</taxon>
        <taxon>Thiomargarita</taxon>
    </lineage>
</organism>
<dbReference type="Proteomes" id="UP000030428">
    <property type="component" value="Unassembled WGS sequence"/>
</dbReference>
<accession>A0A4E0QW72</accession>
<evidence type="ECO:0000313" key="2">
    <source>
        <dbReference type="Proteomes" id="UP000030428"/>
    </source>
</evidence>